<evidence type="ECO:0000259" key="14">
    <source>
        <dbReference type="SMART" id="SM00563"/>
    </source>
</evidence>
<organism evidence="15 16">
    <name type="scientific">Galdieria sulphuraria</name>
    <name type="common">Red alga</name>
    <dbReference type="NCBI Taxonomy" id="130081"/>
    <lineage>
        <taxon>Eukaryota</taxon>
        <taxon>Rhodophyta</taxon>
        <taxon>Bangiophyceae</taxon>
        <taxon>Galdieriales</taxon>
        <taxon>Galdieriaceae</taxon>
        <taxon>Galdieria</taxon>
    </lineage>
</organism>
<keyword evidence="6 13" id="KW-0812">Transmembrane</keyword>
<protein>
    <submittedName>
        <fullName evidence="15">Phospholipid/glycerol acyltransferase family protein</fullName>
    </submittedName>
</protein>
<keyword evidence="9 13" id="KW-0472">Membrane</keyword>
<keyword evidence="11" id="KW-1208">Phospholipid metabolism</keyword>
<dbReference type="InterPro" id="IPR045252">
    <property type="entry name" value="LPCAT1-like"/>
</dbReference>
<evidence type="ECO:0000256" key="2">
    <source>
        <dbReference type="ARBA" id="ARBA00005189"/>
    </source>
</evidence>
<dbReference type="GO" id="GO:0016020">
    <property type="term" value="C:membrane"/>
    <property type="evidence" value="ECO:0007669"/>
    <property type="project" value="UniProtKB-SubCell"/>
</dbReference>
<dbReference type="EMBL" id="KB454486">
    <property type="protein sequence ID" value="EME32367.1"/>
    <property type="molecule type" value="Genomic_DNA"/>
</dbReference>
<dbReference type="InterPro" id="IPR002123">
    <property type="entry name" value="Plipid/glycerol_acylTrfase"/>
</dbReference>
<dbReference type="PANTHER" id="PTHR23063">
    <property type="entry name" value="PHOSPHOLIPID ACYLTRANSFERASE"/>
    <property type="match status" value="1"/>
</dbReference>
<dbReference type="GO" id="GO:0008374">
    <property type="term" value="F:O-acyltransferase activity"/>
    <property type="evidence" value="ECO:0007669"/>
    <property type="project" value="InterPro"/>
</dbReference>
<dbReference type="GO" id="GO:0008654">
    <property type="term" value="P:phospholipid biosynthetic process"/>
    <property type="evidence" value="ECO:0007669"/>
    <property type="project" value="UniProtKB-KW"/>
</dbReference>
<dbReference type="SMART" id="SM00563">
    <property type="entry name" value="PlsC"/>
    <property type="match status" value="1"/>
</dbReference>
<dbReference type="RefSeq" id="XP_005708887.1">
    <property type="nucleotide sequence ID" value="XM_005708830.1"/>
</dbReference>
<evidence type="ECO:0000256" key="3">
    <source>
        <dbReference type="ARBA" id="ARBA00008655"/>
    </source>
</evidence>
<dbReference type="STRING" id="130081.M2XQ82"/>
<gene>
    <name evidence="15" type="ORF">Gasu_04580</name>
</gene>
<dbReference type="Proteomes" id="UP000030680">
    <property type="component" value="Unassembled WGS sequence"/>
</dbReference>
<evidence type="ECO:0000256" key="7">
    <source>
        <dbReference type="ARBA" id="ARBA00022989"/>
    </source>
</evidence>
<dbReference type="OrthoDB" id="2657at2759"/>
<keyword evidence="12 15" id="KW-0012">Acyltransferase</keyword>
<evidence type="ECO:0000313" key="16">
    <source>
        <dbReference type="Proteomes" id="UP000030680"/>
    </source>
</evidence>
<evidence type="ECO:0000256" key="6">
    <source>
        <dbReference type="ARBA" id="ARBA00022692"/>
    </source>
</evidence>
<name>M2XQ82_GALSU</name>
<comment type="similarity">
    <text evidence="3">Belongs to the 1-acyl-sn-glycerol-3-phosphate acyltransferase family.</text>
</comment>
<keyword evidence="10" id="KW-0594">Phospholipid biosynthesis</keyword>
<keyword evidence="5 15" id="KW-0808">Transferase</keyword>
<proteinExistence type="inferred from homology"/>
<evidence type="ECO:0000256" key="10">
    <source>
        <dbReference type="ARBA" id="ARBA00023209"/>
    </source>
</evidence>
<feature type="domain" description="Phospholipid/glycerol acyltransferase" evidence="14">
    <location>
        <begin position="134"/>
        <end position="254"/>
    </location>
</feature>
<dbReference type="OMA" id="AKCHAIV"/>
<dbReference type="AlphaFoldDB" id="M2XQ82"/>
<dbReference type="eggNOG" id="KOG4666">
    <property type="taxonomic scope" value="Eukaryota"/>
</dbReference>
<dbReference type="SUPFAM" id="SSF69593">
    <property type="entry name" value="Glycerol-3-phosphate (1)-acyltransferase"/>
    <property type="match status" value="1"/>
</dbReference>
<dbReference type="Pfam" id="PF01553">
    <property type="entry name" value="Acyltransferase"/>
    <property type="match status" value="1"/>
</dbReference>
<keyword evidence="8" id="KW-0443">Lipid metabolism</keyword>
<evidence type="ECO:0000256" key="1">
    <source>
        <dbReference type="ARBA" id="ARBA00004370"/>
    </source>
</evidence>
<comment type="subcellular location">
    <subcellularLocation>
        <location evidence="1">Membrane</location>
    </subcellularLocation>
</comment>
<dbReference type="CDD" id="cd07991">
    <property type="entry name" value="LPLAT_LPCAT1-like"/>
    <property type="match status" value="1"/>
</dbReference>
<evidence type="ECO:0000256" key="9">
    <source>
        <dbReference type="ARBA" id="ARBA00023136"/>
    </source>
</evidence>
<keyword evidence="7 13" id="KW-1133">Transmembrane helix</keyword>
<sequence>MSGELESMAMYYTDDSIVQNHSEHTKSKLLVRNPFVRRDRPWRLLGLIKVLVGLVLVPLRLLFCFLLLVFVWILIRILALGVSRKDLAYHPLEVNVMVRACISFLIRRGARLLLLIVGFVWISDESRTVVPPDCIVVSNHVSFYDILYFLSAFAPPFVAKQGVKNIPFVGFIAEIMECIFVDRENRTSPSATSLIALRLERIDLLNISFSSWMAPSALVMFPEGTTSNGDCLLRFHTGPFVQKRTIQPIVLQYSFGDADPAFVGLSFFHFLRILSEPYYILRVNFLPRYVPSEEEKTNGRLFAENVRRRMATILNRAPVDLSYQDRIRRKLSRCGLEFVSLHPDTSILGTSD</sequence>
<evidence type="ECO:0000256" key="5">
    <source>
        <dbReference type="ARBA" id="ARBA00022679"/>
    </source>
</evidence>
<dbReference type="KEGG" id="gsl:Gasu_04580"/>
<evidence type="ECO:0000256" key="13">
    <source>
        <dbReference type="SAM" id="Phobius"/>
    </source>
</evidence>
<dbReference type="PANTHER" id="PTHR23063:SF52">
    <property type="entry name" value="LYSOPHOSPHATIDYLCHOLINE ACYLTRANSFERASE"/>
    <property type="match status" value="1"/>
</dbReference>
<keyword evidence="4" id="KW-0444">Lipid biosynthesis</keyword>
<reference evidence="16" key="1">
    <citation type="journal article" date="2013" name="Science">
        <title>Gene transfer from bacteria and archaea facilitated evolution of an extremophilic eukaryote.</title>
        <authorList>
            <person name="Schonknecht G."/>
            <person name="Chen W.H."/>
            <person name="Ternes C.M."/>
            <person name="Barbier G.G."/>
            <person name="Shrestha R.P."/>
            <person name="Stanke M."/>
            <person name="Brautigam A."/>
            <person name="Baker B.J."/>
            <person name="Banfield J.F."/>
            <person name="Garavito R.M."/>
            <person name="Carr K."/>
            <person name="Wilkerson C."/>
            <person name="Rensing S.A."/>
            <person name="Gagneul D."/>
            <person name="Dickenson N.E."/>
            <person name="Oesterhelt C."/>
            <person name="Lercher M.J."/>
            <person name="Weber A.P."/>
        </authorList>
    </citation>
    <scope>NUCLEOTIDE SEQUENCE [LARGE SCALE GENOMIC DNA]</scope>
    <source>
        <strain evidence="16">074W</strain>
    </source>
</reference>
<evidence type="ECO:0000256" key="4">
    <source>
        <dbReference type="ARBA" id="ARBA00022516"/>
    </source>
</evidence>
<comment type="pathway">
    <text evidence="2">Lipid metabolism.</text>
</comment>
<feature type="transmembrane region" description="Helical" evidence="13">
    <location>
        <begin position="50"/>
        <end position="75"/>
    </location>
</feature>
<accession>M2XQ82</accession>
<dbReference type="GeneID" id="17090955"/>
<evidence type="ECO:0000256" key="11">
    <source>
        <dbReference type="ARBA" id="ARBA00023264"/>
    </source>
</evidence>
<evidence type="ECO:0000313" key="15">
    <source>
        <dbReference type="EMBL" id="EME32367.1"/>
    </source>
</evidence>
<evidence type="ECO:0000256" key="12">
    <source>
        <dbReference type="ARBA" id="ARBA00023315"/>
    </source>
</evidence>
<dbReference type="Gramene" id="EME32367">
    <property type="protein sequence ID" value="EME32367"/>
    <property type="gene ID" value="Gasu_04580"/>
</dbReference>
<evidence type="ECO:0000256" key="8">
    <source>
        <dbReference type="ARBA" id="ARBA00023098"/>
    </source>
</evidence>
<keyword evidence="16" id="KW-1185">Reference proteome</keyword>